<dbReference type="PRINTS" id="PR00344">
    <property type="entry name" value="BCTRLSENSOR"/>
</dbReference>
<keyword evidence="8 11" id="KW-1133">Transmembrane helix</keyword>
<comment type="catalytic activity">
    <reaction evidence="1">
        <text>ATP + protein L-histidine = ADP + protein N-phospho-L-histidine.</text>
        <dbReference type="EC" id="2.7.13.3"/>
    </reaction>
</comment>
<accession>A0ABT8GGU5</accession>
<dbReference type="SUPFAM" id="SSF55874">
    <property type="entry name" value="ATPase domain of HSP90 chaperone/DNA topoisomerase II/histidine kinase"/>
    <property type="match status" value="1"/>
</dbReference>
<evidence type="ECO:0000256" key="9">
    <source>
        <dbReference type="ARBA" id="ARBA00023012"/>
    </source>
</evidence>
<evidence type="ECO:0000256" key="6">
    <source>
        <dbReference type="ARBA" id="ARBA00022692"/>
    </source>
</evidence>
<keyword evidence="10 11" id="KW-0472">Membrane</keyword>
<keyword evidence="9" id="KW-0902">Two-component regulatory system</keyword>
<dbReference type="Pfam" id="PF00672">
    <property type="entry name" value="HAMP"/>
    <property type="match status" value="1"/>
</dbReference>
<feature type="domain" description="Histidine kinase" evidence="12">
    <location>
        <begin position="257"/>
        <end position="468"/>
    </location>
</feature>
<dbReference type="Pfam" id="PF00512">
    <property type="entry name" value="HisKA"/>
    <property type="match status" value="1"/>
</dbReference>
<feature type="domain" description="HAMP" evidence="13">
    <location>
        <begin position="189"/>
        <end position="242"/>
    </location>
</feature>
<gene>
    <name evidence="14" type="ORF">QQX02_06925</name>
</gene>
<keyword evidence="6 11" id="KW-0812">Transmembrane</keyword>
<evidence type="ECO:0000313" key="15">
    <source>
        <dbReference type="Proteomes" id="UP001172708"/>
    </source>
</evidence>
<dbReference type="EMBL" id="JAUHQA010000001">
    <property type="protein sequence ID" value="MDN4480653.1"/>
    <property type="molecule type" value="Genomic_DNA"/>
</dbReference>
<dbReference type="SMART" id="SM00304">
    <property type="entry name" value="HAMP"/>
    <property type="match status" value="1"/>
</dbReference>
<protein>
    <recommendedName>
        <fullName evidence="3">histidine kinase</fullName>
        <ecNumber evidence="3">2.7.13.3</ecNumber>
    </recommendedName>
</protein>
<evidence type="ECO:0000256" key="10">
    <source>
        <dbReference type="ARBA" id="ARBA00023136"/>
    </source>
</evidence>
<dbReference type="InterPro" id="IPR003660">
    <property type="entry name" value="HAMP_dom"/>
</dbReference>
<evidence type="ECO:0000256" key="4">
    <source>
        <dbReference type="ARBA" id="ARBA00022553"/>
    </source>
</evidence>
<sequence length="480" mass="50245">MSAAVAPSSTRARLSLRDRVLVGFAAIAAIAIAIAVAVTATTHQYQMAQLDERLESFAGPFVVDQPMQRLPRSPSDDLSRPSDALRGFLAADGELHVVLAPTVDDAGDAVPVVDVDQLSPTFAAVVTAPSSDGSGDFRVLARPAGNGWDVTALSMDSVQSASQRLIAIETAGIALMLGGLGLVAWWMIRMGITPMRRMIDASSRIAAGDLDVRLEGAGRGSETAELAGSLNAMIATLTDSLRERERSETRLREFVADASHELRTPLTTVLGYSELHRRGALPRKADQTDAWARTEAEAGRMRRLVDDMLELAKYDAEPQLAQAPIALAQLARDVVADASAAFPDSTFSAAGDELTVTGDADRLRQALLNVISNAALHGGATVAVAVERDGGRARVSVMDDGPGMAPEIAARATERFVRGDSSRQRATGGAGLGLAITAAIVQAHGGDLDVESTEGEGTRVTIALPLAAGPPATPRPDVPQ</sequence>
<proteinExistence type="predicted"/>
<name>A0ABT8GGU5_9MICO</name>
<dbReference type="InterPro" id="IPR036890">
    <property type="entry name" value="HATPase_C_sf"/>
</dbReference>
<evidence type="ECO:0000256" key="8">
    <source>
        <dbReference type="ARBA" id="ARBA00022989"/>
    </source>
</evidence>
<dbReference type="InterPro" id="IPR005467">
    <property type="entry name" value="His_kinase_dom"/>
</dbReference>
<dbReference type="PROSITE" id="PS50109">
    <property type="entry name" value="HIS_KIN"/>
    <property type="match status" value="1"/>
</dbReference>
<dbReference type="PANTHER" id="PTHR45436:SF5">
    <property type="entry name" value="SENSOR HISTIDINE KINASE TRCS"/>
    <property type="match status" value="1"/>
</dbReference>
<dbReference type="EC" id="2.7.13.3" evidence="3"/>
<dbReference type="Pfam" id="PF02518">
    <property type="entry name" value="HATPase_c"/>
    <property type="match status" value="1"/>
</dbReference>
<dbReference type="PROSITE" id="PS50885">
    <property type="entry name" value="HAMP"/>
    <property type="match status" value="1"/>
</dbReference>
<evidence type="ECO:0000259" key="13">
    <source>
        <dbReference type="PROSITE" id="PS50885"/>
    </source>
</evidence>
<evidence type="ECO:0000256" key="11">
    <source>
        <dbReference type="SAM" id="Phobius"/>
    </source>
</evidence>
<dbReference type="InterPro" id="IPR003594">
    <property type="entry name" value="HATPase_dom"/>
</dbReference>
<evidence type="ECO:0000256" key="2">
    <source>
        <dbReference type="ARBA" id="ARBA00004236"/>
    </source>
</evidence>
<feature type="transmembrane region" description="Helical" evidence="11">
    <location>
        <begin position="20"/>
        <end position="40"/>
    </location>
</feature>
<dbReference type="SMART" id="SM00387">
    <property type="entry name" value="HATPase_c"/>
    <property type="match status" value="1"/>
</dbReference>
<dbReference type="InterPro" id="IPR050428">
    <property type="entry name" value="TCS_sensor_his_kinase"/>
</dbReference>
<dbReference type="CDD" id="cd00075">
    <property type="entry name" value="HATPase"/>
    <property type="match status" value="1"/>
</dbReference>
<dbReference type="Proteomes" id="UP001172708">
    <property type="component" value="Unassembled WGS sequence"/>
</dbReference>
<comment type="subcellular location">
    <subcellularLocation>
        <location evidence="2">Cell membrane</location>
    </subcellularLocation>
</comment>
<organism evidence="14 15">
    <name type="scientific">Demequina muriae</name>
    <dbReference type="NCBI Taxonomy" id="3051664"/>
    <lineage>
        <taxon>Bacteria</taxon>
        <taxon>Bacillati</taxon>
        <taxon>Actinomycetota</taxon>
        <taxon>Actinomycetes</taxon>
        <taxon>Micrococcales</taxon>
        <taxon>Demequinaceae</taxon>
        <taxon>Demequina</taxon>
    </lineage>
</organism>
<reference evidence="14" key="1">
    <citation type="submission" date="2023-06" db="EMBL/GenBank/DDBJ databases">
        <title>Egi l300058.</title>
        <authorList>
            <person name="Gao L."/>
            <person name="Fang B.-Z."/>
            <person name="Li W.-J."/>
        </authorList>
    </citation>
    <scope>NUCLEOTIDE SEQUENCE</scope>
    <source>
        <strain evidence="14">EGI L300058</strain>
    </source>
</reference>
<evidence type="ECO:0000256" key="5">
    <source>
        <dbReference type="ARBA" id="ARBA00022679"/>
    </source>
</evidence>
<dbReference type="Gene3D" id="6.10.340.10">
    <property type="match status" value="1"/>
</dbReference>
<keyword evidence="5" id="KW-0808">Transferase</keyword>
<evidence type="ECO:0000256" key="1">
    <source>
        <dbReference type="ARBA" id="ARBA00000085"/>
    </source>
</evidence>
<keyword evidence="7 14" id="KW-0418">Kinase</keyword>
<dbReference type="RefSeq" id="WP_301142099.1">
    <property type="nucleotide sequence ID" value="NZ_JAUHQA010000001.1"/>
</dbReference>
<dbReference type="Gene3D" id="3.30.565.10">
    <property type="entry name" value="Histidine kinase-like ATPase, C-terminal domain"/>
    <property type="match status" value="1"/>
</dbReference>
<keyword evidence="4" id="KW-0597">Phosphoprotein</keyword>
<evidence type="ECO:0000256" key="3">
    <source>
        <dbReference type="ARBA" id="ARBA00012438"/>
    </source>
</evidence>
<dbReference type="SUPFAM" id="SSF47384">
    <property type="entry name" value="Homodimeric domain of signal transducing histidine kinase"/>
    <property type="match status" value="1"/>
</dbReference>
<dbReference type="CDD" id="cd06225">
    <property type="entry name" value="HAMP"/>
    <property type="match status" value="1"/>
</dbReference>
<feature type="transmembrane region" description="Helical" evidence="11">
    <location>
        <begin position="165"/>
        <end position="188"/>
    </location>
</feature>
<dbReference type="InterPro" id="IPR036097">
    <property type="entry name" value="HisK_dim/P_sf"/>
</dbReference>
<dbReference type="InterPro" id="IPR004358">
    <property type="entry name" value="Sig_transdc_His_kin-like_C"/>
</dbReference>
<dbReference type="Gene3D" id="1.10.287.130">
    <property type="match status" value="1"/>
</dbReference>
<evidence type="ECO:0000313" key="14">
    <source>
        <dbReference type="EMBL" id="MDN4480653.1"/>
    </source>
</evidence>
<comment type="caution">
    <text evidence="14">The sequence shown here is derived from an EMBL/GenBank/DDBJ whole genome shotgun (WGS) entry which is preliminary data.</text>
</comment>
<dbReference type="SMART" id="SM00388">
    <property type="entry name" value="HisKA"/>
    <property type="match status" value="1"/>
</dbReference>
<dbReference type="CDD" id="cd00082">
    <property type="entry name" value="HisKA"/>
    <property type="match status" value="1"/>
</dbReference>
<keyword evidence="15" id="KW-1185">Reference proteome</keyword>
<dbReference type="GO" id="GO:0016301">
    <property type="term" value="F:kinase activity"/>
    <property type="evidence" value="ECO:0007669"/>
    <property type="project" value="UniProtKB-KW"/>
</dbReference>
<dbReference type="PANTHER" id="PTHR45436">
    <property type="entry name" value="SENSOR HISTIDINE KINASE YKOH"/>
    <property type="match status" value="1"/>
</dbReference>
<dbReference type="SUPFAM" id="SSF158472">
    <property type="entry name" value="HAMP domain-like"/>
    <property type="match status" value="1"/>
</dbReference>
<evidence type="ECO:0000256" key="7">
    <source>
        <dbReference type="ARBA" id="ARBA00022777"/>
    </source>
</evidence>
<dbReference type="InterPro" id="IPR003661">
    <property type="entry name" value="HisK_dim/P_dom"/>
</dbReference>
<evidence type="ECO:0000259" key="12">
    <source>
        <dbReference type="PROSITE" id="PS50109"/>
    </source>
</evidence>